<dbReference type="SUPFAM" id="SSF51735">
    <property type="entry name" value="NAD(P)-binding Rossmann-fold domains"/>
    <property type="match status" value="1"/>
</dbReference>
<dbReference type="CDD" id="cd05233">
    <property type="entry name" value="SDR_c"/>
    <property type="match status" value="1"/>
</dbReference>
<dbReference type="PANTHER" id="PTHR43477:SF1">
    <property type="entry name" value="DIHYDROANTICAPSIN 7-DEHYDROGENASE"/>
    <property type="match status" value="1"/>
</dbReference>
<accession>A0A3M9MZZ4</accession>
<dbReference type="PROSITE" id="PS00061">
    <property type="entry name" value="ADH_SHORT"/>
    <property type="match status" value="1"/>
</dbReference>
<dbReference type="FunFam" id="3.40.50.720:FF:000084">
    <property type="entry name" value="Short-chain dehydrogenase reductase"/>
    <property type="match status" value="1"/>
</dbReference>
<feature type="domain" description="Ketoreductase" evidence="3">
    <location>
        <begin position="7"/>
        <end position="169"/>
    </location>
</feature>
<dbReference type="OrthoDB" id="9804104at2"/>
<keyword evidence="2" id="KW-0560">Oxidoreductase</keyword>
<dbReference type="InterPro" id="IPR002347">
    <property type="entry name" value="SDR_fam"/>
</dbReference>
<dbReference type="InterPro" id="IPR051122">
    <property type="entry name" value="SDR_DHRS6-like"/>
</dbReference>
<dbReference type="InterPro" id="IPR036291">
    <property type="entry name" value="NAD(P)-bd_dom_sf"/>
</dbReference>
<dbReference type="SMART" id="SM00822">
    <property type="entry name" value="PKS_KR"/>
    <property type="match status" value="1"/>
</dbReference>
<dbReference type="NCBIfam" id="NF005559">
    <property type="entry name" value="PRK07231.1"/>
    <property type="match status" value="1"/>
</dbReference>
<dbReference type="InterPro" id="IPR020904">
    <property type="entry name" value="Sc_DH/Rdtase_CS"/>
</dbReference>
<gene>
    <name evidence="4" type="ORF">EFB08_00585</name>
</gene>
<evidence type="ECO:0000313" key="5">
    <source>
        <dbReference type="Proteomes" id="UP000272117"/>
    </source>
</evidence>
<dbReference type="Proteomes" id="UP000272117">
    <property type="component" value="Unassembled WGS sequence"/>
</dbReference>
<dbReference type="RefSeq" id="WP_123124972.1">
    <property type="nucleotide sequence ID" value="NZ_RJJD01000001.1"/>
</dbReference>
<evidence type="ECO:0000259" key="3">
    <source>
        <dbReference type="SMART" id="SM00822"/>
    </source>
</evidence>
<evidence type="ECO:0000256" key="1">
    <source>
        <dbReference type="ARBA" id="ARBA00006484"/>
    </source>
</evidence>
<organism evidence="4 5">
    <name type="scientific">Rufibacter latericius</name>
    <dbReference type="NCBI Taxonomy" id="2487040"/>
    <lineage>
        <taxon>Bacteria</taxon>
        <taxon>Pseudomonadati</taxon>
        <taxon>Bacteroidota</taxon>
        <taxon>Cytophagia</taxon>
        <taxon>Cytophagales</taxon>
        <taxon>Hymenobacteraceae</taxon>
        <taxon>Rufibacter</taxon>
    </lineage>
</organism>
<dbReference type="EMBL" id="RJJD01000001">
    <property type="protein sequence ID" value="RNI31070.1"/>
    <property type="molecule type" value="Genomic_DNA"/>
</dbReference>
<reference evidence="4 5" key="1">
    <citation type="submission" date="2018-11" db="EMBL/GenBank/DDBJ databases">
        <title>Rufibacter latericius sp. nov., isolated from water in Baiyang Lake.</title>
        <authorList>
            <person name="Yang Y."/>
        </authorList>
    </citation>
    <scope>NUCLEOTIDE SEQUENCE [LARGE SCALE GENOMIC DNA]</scope>
    <source>
        <strain evidence="4 5">R-22-1c-1</strain>
    </source>
</reference>
<keyword evidence="5" id="KW-1185">Reference proteome</keyword>
<dbReference type="PANTHER" id="PTHR43477">
    <property type="entry name" value="DIHYDROANTICAPSIN 7-DEHYDROGENASE"/>
    <property type="match status" value="1"/>
</dbReference>
<name>A0A3M9MZZ4_9BACT</name>
<dbReference type="PRINTS" id="PR00080">
    <property type="entry name" value="SDRFAMILY"/>
</dbReference>
<comment type="caution">
    <text evidence="4">The sequence shown here is derived from an EMBL/GenBank/DDBJ whole genome shotgun (WGS) entry which is preliminary data.</text>
</comment>
<evidence type="ECO:0000313" key="4">
    <source>
        <dbReference type="EMBL" id="RNI31070.1"/>
    </source>
</evidence>
<dbReference type="Pfam" id="PF13561">
    <property type="entry name" value="adh_short_C2"/>
    <property type="match status" value="1"/>
</dbReference>
<dbReference type="Gene3D" id="3.40.50.720">
    <property type="entry name" value="NAD(P)-binding Rossmann-like Domain"/>
    <property type="match status" value="1"/>
</dbReference>
<sequence length="254" mass="27139">MFDLTGKTVVVTGGGSGIGKAISLVFARQGAQVQVLELSTENAQETISEIEAAGGSAQSHACDVRDQEQVKAVFKAIPRVDILVNNAGIAHIGNVENTTEEDLDKIYQVNVKGAYNCLQAAVAQMKEQGGGVILNMASIASHVGLSDRFAYSMSKGAMYAMTLSVAKDYLPYNIRCNSVSPARVHTPFVDGFISKNYPGQETEMFEKLSKTQPIGRMAKPEEVAALALFLCSDEAGFITGCDYPIDGGFIRLNS</sequence>
<proteinExistence type="inferred from homology"/>
<dbReference type="InterPro" id="IPR057326">
    <property type="entry name" value="KR_dom"/>
</dbReference>
<protein>
    <submittedName>
        <fullName evidence="4">SDR family oxidoreductase</fullName>
    </submittedName>
</protein>
<dbReference type="PRINTS" id="PR00081">
    <property type="entry name" value="GDHRDH"/>
</dbReference>
<dbReference type="AlphaFoldDB" id="A0A3M9MZZ4"/>
<evidence type="ECO:0000256" key="2">
    <source>
        <dbReference type="ARBA" id="ARBA00023002"/>
    </source>
</evidence>
<dbReference type="GO" id="GO:0016491">
    <property type="term" value="F:oxidoreductase activity"/>
    <property type="evidence" value="ECO:0007669"/>
    <property type="project" value="UniProtKB-KW"/>
</dbReference>
<comment type="similarity">
    <text evidence="1">Belongs to the short-chain dehydrogenases/reductases (SDR) family.</text>
</comment>